<accession>A0A242KFH5</accession>
<gene>
    <name evidence="8" type="ORF">A5802_003328</name>
</gene>
<keyword evidence="4" id="KW-0255">Endonuclease</keyword>
<evidence type="ECO:0000313" key="8">
    <source>
        <dbReference type="EMBL" id="OTP19924.1"/>
    </source>
</evidence>
<comment type="similarity">
    <text evidence="1">Belongs to the HicA mRNA interferase family.</text>
</comment>
<comment type="caution">
    <text evidence="8">The sequence shown here is derived from an EMBL/GenBank/DDBJ whole genome shotgun (WGS) entry which is preliminary data.</text>
</comment>
<keyword evidence="7" id="KW-0346">Stress response</keyword>
<dbReference type="GO" id="GO:0016787">
    <property type="term" value="F:hydrolase activity"/>
    <property type="evidence" value="ECO:0007669"/>
    <property type="project" value="UniProtKB-KW"/>
</dbReference>
<dbReference type="EMBL" id="NGMS01000009">
    <property type="protein sequence ID" value="OTP19924.1"/>
    <property type="molecule type" value="Genomic_DNA"/>
</dbReference>
<dbReference type="Gene3D" id="3.30.920.30">
    <property type="entry name" value="Hypothetical protein"/>
    <property type="match status" value="1"/>
</dbReference>
<evidence type="ECO:0000256" key="4">
    <source>
        <dbReference type="ARBA" id="ARBA00022759"/>
    </source>
</evidence>
<dbReference type="GO" id="GO:0003729">
    <property type="term" value="F:mRNA binding"/>
    <property type="evidence" value="ECO:0007669"/>
    <property type="project" value="InterPro"/>
</dbReference>
<proteinExistence type="inferred from homology"/>
<organism evidence="8 9">
    <name type="scientific">Enterococcus mundtii</name>
    <dbReference type="NCBI Taxonomy" id="53346"/>
    <lineage>
        <taxon>Bacteria</taxon>
        <taxon>Bacillati</taxon>
        <taxon>Bacillota</taxon>
        <taxon>Bacilli</taxon>
        <taxon>Lactobacillales</taxon>
        <taxon>Enterococcaceae</taxon>
        <taxon>Enterococcus</taxon>
    </lineage>
</organism>
<dbReference type="Proteomes" id="UP000195024">
    <property type="component" value="Unassembled WGS sequence"/>
</dbReference>
<dbReference type="RefSeq" id="WP_176285358.1">
    <property type="nucleotide sequence ID" value="NZ_NGMS01000009.1"/>
</dbReference>
<name>A0A242KFH5_ENTMU</name>
<evidence type="ECO:0000256" key="2">
    <source>
        <dbReference type="ARBA" id="ARBA00022649"/>
    </source>
</evidence>
<keyword evidence="2" id="KW-1277">Toxin-antitoxin system</keyword>
<keyword evidence="3" id="KW-0540">Nuclease</keyword>
<evidence type="ECO:0000313" key="9">
    <source>
        <dbReference type="Proteomes" id="UP000195024"/>
    </source>
</evidence>
<reference evidence="8 9" key="1">
    <citation type="submission" date="2017-05" db="EMBL/GenBank/DDBJ databases">
        <title>The Genome Sequence of Enterococcus mundtii 6B1_DIV0119.</title>
        <authorList>
            <consortium name="The Broad Institute Genomics Platform"/>
            <consortium name="The Broad Institute Genomic Center for Infectious Diseases"/>
            <person name="Earl A."/>
            <person name="Manson A."/>
            <person name="Schwartman J."/>
            <person name="Gilmore M."/>
            <person name="Abouelleil A."/>
            <person name="Cao P."/>
            <person name="Chapman S."/>
            <person name="Cusick C."/>
            <person name="Shea T."/>
            <person name="Young S."/>
            <person name="Neafsey D."/>
            <person name="Nusbaum C."/>
            <person name="Birren B."/>
        </authorList>
    </citation>
    <scope>NUCLEOTIDE SEQUENCE [LARGE SCALE GENOMIC DNA]</scope>
    <source>
        <strain evidence="8 9">6B1_DIV0119</strain>
    </source>
</reference>
<protein>
    <recommendedName>
        <fullName evidence="10">Addiction module toxin, HicA family</fullName>
    </recommendedName>
</protein>
<evidence type="ECO:0000256" key="3">
    <source>
        <dbReference type="ARBA" id="ARBA00022722"/>
    </source>
</evidence>
<dbReference type="InterPro" id="IPR038570">
    <property type="entry name" value="HicA_sf"/>
</dbReference>
<evidence type="ECO:0008006" key="10">
    <source>
        <dbReference type="Google" id="ProtNLM"/>
    </source>
</evidence>
<evidence type="ECO:0000256" key="7">
    <source>
        <dbReference type="ARBA" id="ARBA00023016"/>
    </source>
</evidence>
<keyword evidence="6" id="KW-0694">RNA-binding</keyword>
<dbReference type="GO" id="GO:0004519">
    <property type="term" value="F:endonuclease activity"/>
    <property type="evidence" value="ECO:0007669"/>
    <property type="project" value="UniProtKB-KW"/>
</dbReference>
<dbReference type="AlphaFoldDB" id="A0A242KFH5"/>
<keyword evidence="5" id="KW-0378">Hydrolase</keyword>
<evidence type="ECO:0000256" key="6">
    <source>
        <dbReference type="ARBA" id="ARBA00022884"/>
    </source>
</evidence>
<evidence type="ECO:0000256" key="1">
    <source>
        <dbReference type="ARBA" id="ARBA00006620"/>
    </source>
</evidence>
<sequence length="62" mass="7033">MPMTIREAEKLLKDAGFVEVKGGKGSHRKFIKKKFPRPVILTSHSKELSRRVEDSVRKAVGK</sequence>
<dbReference type="InterPro" id="IPR012933">
    <property type="entry name" value="HicA_mRNA_interferase"/>
</dbReference>
<dbReference type="Pfam" id="PF07927">
    <property type="entry name" value="HicA_toxin"/>
    <property type="match status" value="1"/>
</dbReference>
<evidence type="ECO:0000256" key="5">
    <source>
        <dbReference type="ARBA" id="ARBA00022801"/>
    </source>
</evidence>
<dbReference type="SUPFAM" id="SSF54786">
    <property type="entry name" value="YcfA/nrd intein domain"/>
    <property type="match status" value="1"/>
</dbReference>